<accession>A0ABV9B8N0</accession>
<organism evidence="7 8">
    <name type="scientific">Streptomyces vulcanius</name>
    <dbReference type="NCBI Taxonomy" id="1441876"/>
    <lineage>
        <taxon>Bacteria</taxon>
        <taxon>Bacillati</taxon>
        <taxon>Actinomycetota</taxon>
        <taxon>Actinomycetes</taxon>
        <taxon>Kitasatosporales</taxon>
        <taxon>Streptomycetaceae</taxon>
        <taxon>Streptomyces</taxon>
    </lineage>
</organism>
<feature type="DNA-binding region" description="H-T-H motif" evidence="4">
    <location>
        <begin position="44"/>
        <end position="63"/>
    </location>
</feature>
<dbReference type="EMBL" id="JBHSFK010000067">
    <property type="protein sequence ID" value="MFC4508095.1"/>
    <property type="molecule type" value="Genomic_DNA"/>
</dbReference>
<dbReference type="RefSeq" id="WP_381187125.1">
    <property type="nucleotide sequence ID" value="NZ_JBHSFK010000067.1"/>
</dbReference>
<dbReference type="SUPFAM" id="SSF46689">
    <property type="entry name" value="Homeodomain-like"/>
    <property type="match status" value="1"/>
</dbReference>
<feature type="region of interest" description="Disordered" evidence="5">
    <location>
        <begin position="1"/>
        <end position="21"/>
    </location>
</feature>
<evidence type="ECO:0000256" key="5">
    <source>
        <dbReference type="SAM" id="MobiDB-lite"/>
    </source>
</evidence>
<evidence type="ECO:0000256" key="4">
    <source>
        <dbReference type="PROSITE-ProRule" id="PRU00335"/>
    </source>
</evidence>
<keyword evidence="2 4" id="KW-0238">DNA-binding</keyword>
<evidence type="ECO:0000256" key="3">
    <source>
        <dbReference type="ARBA" id="ARBA00023163"/>
    </source>
</evidence>
<dbReference type="Gene3D" id="1.10.357.10">
    <property type="entry name" value="Tetracycline Repressor, domain 2"/>
    <property type="match status" value="1"/>
</dbReference>
<evidence type="ECO:0000256" key="1">
    <source>
        <dbReference type="ARBA" id="ARBA00023015"/>
    </source>
</evidence>
<dbReference type="PANTHER" id="PTHR30055">
    <property type="entry name" value="HTH-TYPE TRANSCRIPTIONAL REGULATOR RUTR"/>
    <property type="match status" value="1"/>
</dbReference>
<evidence type="ECO:0000313" key="7">
    <source>
        <dbReference type="EMBL" id="MFC4508095.1"/>
    </source>
</evidence>
<keyword evidence="8" id="KW-1185">Reference proteome</keyword>
<reference evidence="8" key="1">
    <citation type="journal article" date="2019" name="Int. J. Syst. Evol. Microbiol.">
        <title>The Global Catalogue of Microorganisms (GCM) 10K type strain sequencing project: providing services to taxonomists for standard genome sequencing and annotation.</title>
        <authorList>
            <consortium name="The Broad Institute Genomics Platform"/>
            <consortium name="The Broad Institute Genome Sequencing Center for Infectious Disease"/>
            <person name="Wu L."/>
            <person name="Ma J."/>
        </authorList>
    </citation>
    <scope>NUCLEOTIDE SEQUENCE [LARGE SCALE GENOMIC DNA]</scope>
    <source>
        <strain evidence="8">CGMCC 4.7177</strain>
    </source>
</reference>
<evidence type="ECO:0000256" key="2">
    <source>
        <dbReference type="ARBA" id="ARBA00023125"/>
    </source>
</evidence>
<sequence length="210" mass="23297">MATQQAQPKRGRPRLTERRREQNRAEIAAEAARLFLEQGVANTSVEDIAEAAGASRRTFWHYFSTKEEAVAPLLVRALSRATEAFEARPEEEPLLEALGRAMISIARDGIDSNVVGIIRLAREEPGLRRAWLQATSDMETRMVDVIARRLGVDSHGLAIRVQAAMITSAIRIMAEEYAWHGDEYGDNVRSILEKTLHLVTEGFSSASQGA</sequence>
<comment type="caution">
    <text evidence="7">The sequence shown here is derived from an EMBL/GenBank/DDBJ whole genome shotgun (WGS) entry which is preliminary data.</text>
</comment>
<feature type="domain" description="HTH tetR-type" evidence="6">
    <location>
        <begin position="21"/>
        <end position="81"/>
    </location>
</feature>
<dbReference type="PRINTS" id="PR00455">
    <property type="entry name" value="HTHTETR"/>
</dbReference>
<dbReference type="Proteomes" id="UP001595839">
    <property type="component" value="Unassembled WGS sequence"/>
</dbReference>
<dbReference type="Pfam" id="PF00440">
    <property type="entry name" value="TetR_N"/>
    <property type="match status" value="1"/>
</dbReference>
<keyword evidence="1" id="KW-0805">Transcription regulation</keyword>
<dbReference type="Pfam" id="PF17754">
    <property type="entry name" value="TetR_C_14"/>
    <property type="match status" value="1"/>
</dbReference>
<dbReference type="InterPro" id="IPR009057">
    <property type="entry name" value="Homeodomain-like_sf"/>
</dbReference>
<evidence type="ECO:0000259" key="6">
    <source>
        <dbReference type="PROSITE" id="PS50977"/>
    </source>
</evidence>
<dbReference type="InterPro" id="IPR050109">
    <property type="entry name" value="HTH-type_TetR-like_transc_reg"/>
</dbReference>
<gene>
    <name evidence="7" type="ORF">ACFPIH_53370</name>
</gene>
<name>A0ABV9B8N0_9ACTN</name>
<dbReference type="PANTHER" id="PTHR30055:SF238">
    <property type="entry name" value="MYCOFACTOCIN BIOSYNTHESIS TRANSCRIPTIONAL REGULATOR MFTR-RELATED"/>
    <property type="match status" value="1"/>
</dbReference>
<evidence type="ECO:0000313" key="8">
    <source>
        <dbReference type="Proteomes" id="UP001595839"/>
    </source>
</evidence>
<dbReference type="PROSITE" id="PS50977">
    <property type="entry name" value="HTH_TETR_2"/>
    <property type="match status" value="1"/>
</dbReference>
<protein>
    <submittedName>
        <fullName evidence="7">TetR/AcrR family transcriptional regulator</fullName>
    </submittedName>
</protein>
<dbReference type="InterPro" id="IPR041347">
    <property type="entry name" value="MftR_C"/>
</dbReference>
<proteinExistence type="predicted"/>
<keyword evidence="3" id="KW-0804">Transcription</keyword>
<dbReference type="InterPro" id="IPR001647">
    <property type="entry name" value="HTH_TetR"/>
</dbReference>